<keyword evidence="5" id="KW-0044">Antibiotic</keyword>
<dbReference type="OrthoDB" id="1912756at2759"/>
<proteinExistence type="inferred from homology"/>
<dbReference type="SUPFAM" id="SSF51182">
    <property type="entry name" value="RmlC-like cupins"/>
    <property type="match status" value="2"/>
</dbReference>
<accession>A0A9Q0JYH4</accession>
<keyword evidence="4" id="KW-0611">Plant defense</keyword>
<dbReference type="PANTHER" id="PTHR31189:SF13">
    <property type="entry name" value="CUPINCIN"/>
    <property type="match status" value="1"/>
</dbReference>
<dbReference type="GO" id="GO:0019863">
    <property type="term" value="F:IgE binding"/>
    <property type="evidence" value="ECO:0007669"/>
    <property type="project" value="UniProtKB-ARBA"/>
</dbReference>
<organism evidence="12 13">
    <name type="scientific">Protea cynaroides</name>
    <dbReference type="NCBI Taxonomy" id="273540"/>
    <lineage>
        <taxon>Eukaryota</taxon>
        <taxon>Viridiplantae</taxon>
        <taxon>Streptophyta</taxon>
        <taxon>Embryophyta</taxon>
        <taxon>Tracheophyta</taxon>
        <taxon>Spermatophyta</taxon>
        <taxon>Magnoliopsida</taxon>
        <taxon>Proteales</taxon>
        <taxon>Proteaceae</taxon>
        <taxon>Protea</taxon>
    </lineage>
</organism>
<feature type="region of interest" description="Disordered" evidence="10">
    <location>
        <begin position="111"/>
        <end position="133"/>
    </location>
</feature>
<dbReference type="GO" id="GO:0042742">
    <property type="term" value="P:defense response to bacterium"/>
    <property type="evidence" value="ECO:0007669"/>
    <property type="project" value="UniProtKB-KW"/>
</dbReference>
<evidence type="ECO:0000256" key="8">
    <source>
        <dbReference type="ARBA" id="ARBA00058773"/>
    </source>
</evidence>
<dbReference type="FunFam" id="2.60.120.10:FF:000173">
    <property type="entry name" value="Vicilin-like antimicrobial peptides 2-3"/>
    <property type="match status" value="1"/>
</dbReference>
<dbReference type="Gene3D" id="6.10.250.890">
    <property type="match status" value="1"/>
</dbReference>
<feature type="domain" description="Cupin type-1" evidence="11">
    <location>
        <begin position="339"/>
        <end position="508"/>
    </location>
</feature>
<dbReference type="CDD" id="cd02245">
    <property type="entry name" value="cupin_7S_vicilin-like_C"/>
    <property type="match status" value="1"/>
</dbReference>
<feature type="domain" description="Cupin type-1" evidence="11">
    <location>
        <begin position="138"/>
        <end position="296"/>
    </location>
</feature>
<evidence type="ECO:0000256" key="6">
    <source>
        <dbReference type="ARBA" id="ARBA00023129"/>
    </source>
</evidence>
<keyword evidence="6" id="KW-0708">Seed storage protein</keyword>
<name>A0A9Q0JYH4_9MAGN</name>
<evidence type="ECO:0000259" key="11">
    <source>
        <dbReference type="SMART" id="SM00835"/>
    </source>
</evidence>
<comment type="similarity">
    <text evidence="7">Belongs to the 7S seed storage protein family.</text>
</comment>
<dbReference type="InterPro" id="IPR006792">
    <property type="entry name" value="Vicilin_N"/>
</dbReference>
<reference evidence="12" key="1">
    <citation type="journal article" date="2023" name="Plant J.">
        <title>The genome of the king protea, Protea cynaroides.</title>
        <authorList>
            <person name="Chang J."/>
            <person name="Duong T.A."/>
            <person name="Schoeman C."/>
            <person name="Ma X."/>
            <person name="Roodt D."/>
            <person name="Barker N."/>
            <person name="Li Z."/>
            <person name="Van de Peer Y."/>
            <person name="Mizrachi E."/>
        </authorList>
    </citation>
    <scope>NUCLEOTIDE SEQUENCE</scope>
    <source>
        <tissue evidence="12">Young leaves</tissue>
    </source>
</reference>
<dbReference type="GO" id="GO:0050832">
    <property type="term" value="P:defense response to fungus"/>
    <property type="evidence" value="ECO:0007669"/>
    <property type="project" value="UniProtKB-KW"/>
</dbReference>
<dbReference type="InterPro" id="IPR006045">
    <property type="entry name" value="Cupin_1"/>
</dbReference>
<keyword evidence="1" id="KW-0929">Antimicrobial</keyword>
<evidence type="ECO:0000256" key="2">
    <source>
        <dbReference type="ARBA" id="ARBA00022577"/>
    </source>
</evidence>
<gene>
    <name evidence="12" type="ORF">NE237_014012</name>
</gene>
<evidence type="ECO:0000256" key="4">
    <source>
        <dbReference type="ARBA" id="ARBA00022821"/>
    </source>
</evidence>
<dbReference type="EMBL" id="JAMYWD010000011">
    <property type="protein sequence ID" value="KAJ4957229.1"/>
    <property type="molecule type" value="Genomic_DNA"/>
</dbReference>
<evidence type="ECO:0000256" key="3">
    <source>
        <dbReference type="ARBA" id="ARBA00022761"/>
    </source>
</evidence>
<dbReference type="InterPro" id="IPR050253">
    <property type="entry name" value="Seed_Storage-Functional"/>
</dbReference>
<keyword evidence="2" id="KW-0295">Fungicide</keyword>
<evidence type="ECO:0000313" key="13">
    <source>
        <dbReference type="Proteomes" id="UP001141806"/>
    </source>
</evidence>
<dbReference type="GO" id="GO:0045735">
    <property type="term" value="F:nutrient reservoir activity"/>
    <property type="evidence" value="ECO:0007669"/>
    <property type="project" value="UniProtKB-KW"/>
</dbReference>
<dbReference type="GO" id="GO:0031640">
    <property type="term" value="P:killing of cells of another organism"/>
    <property type="evidence" value="ECO:0007669"/>
    <property type="project" value="UniProtKB-KW"/>
</dbReference>
<protein>
    <recommendedName>
        <fullName evidence="9">MiAMP2</fullName>
    </recommendedName>
</protein>
<sequence length="539" mass="62275">MFTVKCSPVEHQFAVRHYKWNHNLYQQSSPTKAFCVINMAKICFLLFLLSLFLLSATLSLAEGDKEENQRDPRQEYQQCQRRCQRQERDPRQQQQCQQRCEERFEEQREHRRGGDNELLNTRRQGGRYEEGEEEDNPYFFSERSLTTRFRSEEGRVSVLERFSDRSELLRGLDNYRLACLEANPNTFVLPTHLDGEAIFFVVKGRGTITLVRHDDRESFNLESGDVIRVPAGTTFYLVNRDNNEKLGIAKFLYTISTPGRFREYFAAGGQNPESYLRTFSDDILQAAFNTQREKIDRVFGKQREGLIVRTSHDQIRELTREASRSRRWHIGRGESRGPYNLFNKRPEFSNNYGQFYLVKPEDYRQLQEMDVSVCAANISQGAMMGPFFNSRSTKVVVVNGGSGYVEMACPHLSSRRRGGGGRQEEEKEGGHYEKVRAHLTERTGIIIPAGHPAVFVASENEDLQIFAFGINAQYNHENFLAGRERNVLQQIDRQAMELAFAAPGKQVEELVNSQDESIFFPGPRQRQRQPINSILDVDG</sequence>
<keyword evidence="13" id="KW-1185">Reference proteome</keyword>
<keyword evidence="3" id="KW-0758">Storage protein</keyword>
<dbReference type="Pfam" id="PF00190">
    <property type="entry name" value="Cupin_1"/>
    <property type="match status" value="2"/>
</dbReference>
<evidence type="ECO:0000313" key="12">
    <source>
        <dbReference type="EMBL" id="KAJ4957229.1"/>
    </source>
</evidence>
<dbReference type="Pfam" id="PF04702">
    <property type="entry name" value="Vicilin_N"/>
    <property type="match status" value="1"/>
</dbReference>
<dbReference type="CDD" id="cd02244">
    <property type="entry name" value="cupin_7S_vicilin-like_N"/>
    <property type="match status" value="1"/>
</dbReference>
<dbReference type="Proteomes" id="UP001141806">
    <property type="component" value="Unassembled WGS sequence"/>
</dbReference>
<evidence type="ECO:0000256" key="10">
    <source>
        <dbReference type="SAM" id="MobiDB-lite"/>
    </source>
</evidence>
<dbReference type="SMART" id="SM00835">
    <property type="entry name" value="Cupin_1"/>
    <property type="match status" value="2"/>
</dbReference>
<dbReference type="PANTHER" id="PTHR31189">
    <property type="entry name" value="OS03G0336100 PROTEIN-RELATED"/>
    <property type="match status" value="1"/>
</dbReference>
<comment type="caution">
    <text evidence="12">The sequence shown here is derived from an EMBL/GenBank/DDBJ whole genome shotgun (WGS) entry which is preliminary data.</text>
</comment>
<evidence type="ECO:0000256" key="7">
    <source>
        <dbReference type="ARBA" id="ARBA00023597"/>
    </source>
</evidence>
<dbReference type="InterPro" id="IPR014710">
    <property type="entry name" value="RmlC-like_jellyroll"/>
</dbReference>
<dbReference type="Gene3D" id="2.60.120.10">
    <property type="entry name" value="Jelly Rolls"/>
    <property type="match status" value="2"/>
</dbReference>
<dbReference type="InterPro" id="IPR011051">
    <property type="entry name" value="RmlC_Cupin_sf"/>
</dbReference>
<comment type="function">
    <text evidence="8">Antimicrobial peptides 2b, 2c and 2d have antibacterial and antifungal activity against a range of species.</text>
</comment>
<evidence type="ECO:0000256" key="9">
    <source>
        <dbReference type="ARBA" id="ARBA00078985"/>
    </source>
</evidence>
<dbReference type="AlphaFoldDB" id="A0A9Q0JYH4"/>
<evidence type="ECO:0000256" key="5">
    <source>
        <dbReference type="ARBA" id="ARBA00023022"/>
    </source>
</evidence>
<evidence type="ECO:0000256" key="1">
    <source>
        <dbReference type="ARBA" id="ARBA00022529"/>
    </source>
</evidence>